<dbReference type="InterPro" id="IPR043429">
    <property type="entry name" value="ArtM/GltK/GlnP/TcyL/YhdX-like"/>
</dbReference>
<comment type="similarity">
    <text evidence="2">Belongs to the binding-protein-dependent transport system permease family. HisMQ subfamily.</text>
</comment>
<dbReference type="GO" id="GO:0006865">
    <property type="term" value="P:amino acid transport"/>
    <property type="evidence" value="ECO:0007669"/>
    <property type="project" value="UniProtKB-KW"/>
</dbReference>
<dbReference type="InterPro" id="IPR010065">
    <property type="entry name" value="AA_ABC_transptr_permease_3TM"/>
</dbReference>
<name>A0AAW9PS41_9CYAN</name>
<gene>
    <name evidence="11" type="ORF">V2H45_09860</name>
</gene>
<dbReference type="InterPro" id="IPR000515">
    <property type="entry name" value="MetI-like"/>
</dbReference>
<keyword evidence="6" id="KW-0029">Amino-acid transport</keyword>
<evidence type="ECO:0000256" key="1">
    <source>
        <dbReference type="ARBA" id="ARBA00004651"/>
    </source>
</evidence>
<dbReference type="EMBL" id="JAZBJZ010000031">
    <property type="protein sequence ID" value="MEE3717050.1"/>
    <property type="molecule type" value="Genomic_DNA"/>
</dbReference>
<proteinExistence type="inferred from homology"/>
<feature type="transmembrane region" description="Helical" evidence="9">
    <location>
        <begin position="219"/>
        <end position="238"/>
    </location>
</feature>
<feature type="transmembrane region" description="Helical" evidence="9">
    <location>
        <begin position="176"/>
        <end position="199"/>
    </location>
</feature>
<dbReference type="InterPro" id="IPR035906">
    <property type="entry name" value="MetI-like_sf"/>
</dbReference>
<dbReference type="Gene3D" id="1.10.3720.10">
    <property type="entry name" value="MetI-like"/>
    <property type="match status" value="1"/>
</dbReference>
<organism evidence="11 12">
    <name type="scientific">Tumidithrix elongata BACA0141</name>
    <dbReference type="NCBI Taxonomy" id="2716417"/>
    <lineage>
        <taxon>Bacteria</taxon>
        <taxon>Bacillati</taxon>
        <taxon>Cyanobacteriota</taxon>
        <taxon>Cyanophyceae</taxon>
        <taxon>Pseudanabaenales</taxon>
        <taxon>Pseudanabaenaceae</taxon>
        <taxon>Tumidithrix</taxon>
        <taxon>Tumidithrix elongata</taxon>
    </lineage>
</organism>
<dbReference type="GO" id="GO:0043190">
    <property type="term" value="C:ATP-binding cassette (ABC) transporter complex"/>
    <property type="evidence" value="ECO:0007669"/>
    <property type="project" value="InterPro"/>
</dbReference>
<evidence type="ECO:0000256" key="2">
    <source>
        <dbReference type="ARBA" id="ARBA00010072"/>
    </source>
</evidence>
<reference evidence="11" key="1">
    <citation type="submission" date="2024-01" db="EMBL/GenBank/DDBJ databases">
        <title>Bank of Algae and Cyanobacteria of the Azores (BACA) strain genomes.</title>
        <authorList>
            <person name="Luz R."/>
            <person name="Cordeiro R."/>
            <person name="Fonseca A."/>
            <person name="Goncalves V."/>
        </authorList>
    </citation>
    <scope>NUCLEOTIDE SEQUENCE</scope>
    <source>
        <strain evidence="11">BACA0141</strain>
    </source>
</reference>
<evidence type="ECO:0000256" key="6">
    <source>
        <dbReference type="ARBA" id="ARBA00022970"/>
    </source>
</evidence>
<dbReference type="Pfam" id="PF00528">
    <property type="entry name" value="BPD_transp_1"/>
    <property type="match status" value="1"/>
</dbReference>
<accession>A0AAW9PS41</accession>
<dbReference type="RefSeq" id="WP_330483479.1">
    <property type="nucleotide sequence ID" value="NZ_JAZBJZ010000031.1"/>
</dbReference>
<sequence>MIGSFRFKHLWNWRTALQIVFAILAIAIATAAWLNLRRNLRNLGFELSFDFLNSQASFNLRETPIAYQPSDSYSRALVIGLLNSLKVSVVSVVAATVLGITAGVSRLSKNWLLRQIALVYVELFRNVPLLLQLFFWYSAVFLSLPKTGEPINLGAISLSIEGVKLPWFQTTFSSEFSALVFGLTTFSSAFIAEIVRGGIQAIPKGQTEAAKALGLKSGLVMRLIVLPQALRVIIPPLTSQYLNIAKNSSLAIAIGFEDVYAIASTTLNQTGRPVNVVLLLMGIYLGISLFISSGMNLLNRRVQFVER</sequence>
<protein>
    <submittedName>
        <fullName evidence="11">ABC transporter permease subunit</fullName>
    </submittedName>
</protein>
<evidence type="ECO:0000313" key="12">
    <source>
        <dbReference type="Proteomes" id="UP001333818"/>
    </source>
</evidence>
<keyword evidence="7 9" id="KW-1133">Transmembrane helix</keyword>
<dbReference type="GO" id="GO:0022857">
    <property type="term" value="F:transmembrane transporter activity"/>
    <property type="evidence" value="ECO:0007669"/>
    <property type="project" value="InterPro"/>
</dbReference>
<feature type="transmembrane region" description="Helical" evidence="9">
    <location>
        <begin position="12"/>
        <end position="34"/>
    </location>
</feature>
<feature type="domain" description="ABC transmembrane type-1" evidence="10">
    <location>
        <begin position="81"/>
        <end position="291"/>
    </location>
</feature>
<evidence type="ECO:0000256" key="4">
    <source>
        <dbReference type="ARBA" id="ARBA00022475"/>
    </source>
</evidence>
<feature type="transmembrane region" description="Helical" evidence="9">
    <location>
        <begin position="116"/>
        <end position="137"/>
    </location>
</feature>
<dbReference type="SUPFAM" id="SSF161098">
    <property type="entry name" value="MetI-like"/>
    <property type="match status" value="1"/>
</dbReference>
<dbReference type="CDD" id="cd06261">
    <property type="entry name" value="TM_PBP2"/>
    <property type="match status" value="1"/>
</dbReference>
<evidence type="ECO:0000313" key="11">
    <source>
        <dbReference type="EMBL" id="MEE3717050.1"/>
    </source>
</evidence>
<keyword evidence="8 9" id="KW-0472">Membrane</keyword>
<keyword evidence="3 9" id="KW-0813">Transport</keyword>
<dbReference type="PANTHER" id="PTHR30614">
    <property type="entry name" value="MEMBRANE COMPONENT OF AMINO ACID ABC TRANSPORTER"/>
    <property type="match status" value="1"/>
</dbReference>
<dbReference type="AlphaFoldDB" id="A0AAW9PS41"/>
<keyword evidence="4" id="KW-1003">Cell membrane</keyword>
<dbReference type="Proteomes" id="UP001333818">
    <property type="component" value="Unassembled WGS sequence"/>
</dbReference>
<keyword evidence="5 9" id="KW-0812">Transmembrane</keyword>
<comment type="subcellular location">
    <subcellularLocation>
        <location evidence="1 9">Cell membrane</location>
        <topology evidence="1 9">Multi-pass membrane protein</topology>
    </subcellularLocation>
</comment>
<evidence type="ECO:0000259" key="10">
    <source>
        <dbReference type="PROSITE" id="PS50928"/>
    </source>
</evidence>
<feature type="transmembrane region" description="Helical" evidence="9">
    <location>
        <begin position="276"/>
        <end position="298"/>
    </location>
</feature>
<dbReference type="PROSITE" id="PS50928">
    <property type="entry name" value="ABC_TM1"/>
    <property type="match status" value="1"/>
</dbReference>
<evidence type="ECO:0000256" key="7">
    <source>
        <dbReference type="ARBA" id="ARBA00022989"/>
    </source>
</evidence>
<keyword evidence="12" id="KW-1185">Reference proteome</keyword>
<evidence type="ECO:0000256" key="8">
    <source>
        <dbReference type="ARBA" id="ARBA00023136"/>
    </source>
</evidence>
<evidence type="ECO:0000256" key="9">
    <source>
        <dbReference type="RuleBase" id="RU363032"/>
    </source>
</evidence>
<dbReference type="PANTHER" id="PTHR30614:SF37">
    <property type="entry name" value="AMINO-ACID ABC TRANSPORTER PERMEASE PROTEIN YHDX-RELATED"/>
    <property type="match status" value="1"/>
</dbReference>
<evidence type="ECO:0000256" key="3">
    <source>
        <dbReference type="ARBA" id="ARBA00022448"/>
    </source>
</evidence>
<dbReference type="NCBIfam" id="TIGR01726">
    <property type="entry name" value="HEQRo_perm_3TM"/>
    <property type="match status" value="1"/>
</dbReference>
<evidence type="ECO:0000256" key="5">
    <source>
        <dbReference type="ARBA" id="ARBA00022692"/>
    </source>
</evidence>
<comment type="caution">
    <text evidence="11">The sequence shown here is derived from an EMBL/GenBank/DDBJ whole genome shotgun (WGS) entry which is preliminary data.</text>
</comment>